<dbReference type="InterPro" id="IPR025339">
    <property type="entry name" value="DUF4245"/>
</dbReference>
<gene>
    <name evidence="2" type="ORF">UFOPK1740_00339</name>
</gene>
<dbReference type="AlphaFoldDB" id="A0A6J6EDX3"/>
<accession>A0A6J6EDX3</accession>
<protein>
    <submittedName>
        <fullName evidence="2">Unannotated protein</fullName>
    </submittedName>
</protein>
<name>A0A6J6EDX3_9ZZZZ</name>
<proteinExistence type="predicted"/>
<keyword evidence="1" id="KW-0812">Transmembrane</keyword>
<evidence type="ECO:0000313" key="2">
    <source>
        <dbReference type="EMBL" id="CAB4572533.1"/>
    </source>
</evidence>
<keyword evidence="1" id="KW-1133">Transmembrane helix</keyword>
<dbReference type="Pfam" id="PF14030">
    <property type="entry name" value="DUF4245"/>
    <property type="match status" value="1"/>
</dbReference>
<sequence length="179" mass="20009">MSEKKPRAAQSVSDMVRSLGAVGLLVGLLATFVWFTRTESEQVLREVDWKIISIGAQTRTQLPTLGPVGLDKSWVATSARLEEIGEEDVWRVGVVSPSTEFVSVIVSKADVEKIIRKYVNIESQEETTRVIGAKTYRLIEESKDKVLYITESGNNILIYSTANWDETTKFVESLKVPTK</sequence>
<organism evidence="2">
    <name type="scientific">freshwater metagenome</name>
    <dbReference type="NCBI Taxonomy" id="449393"/>
    <lineage>
        <taxon>unclassified sequences</taxon>
        <taxon>metagenomes</taxon>
        <taxon>ecological metagenomes</taxon>
    </lineage>
</organism>
<evidence type="ECO:0000256" key="1">
    <source>
        <dbReference type="SAM" id="Phobius"/>
    </source>
</evidence>
<dbReference type="EMBL" id="CAEZTU010000008">
    <property type="protein sequence ID" value="CAB4572533.1"/>
    <property type="molecule type" value="Genomic_DNA"/>
</dbReference>
<keyword evidence="1" id="KW-0472">Membrane</keyword>
<reference evidence="2" key="1">
    <citation type="submission" date="2020-05" db="EMBL/GenBank/DDBJ databases">
        <authorList>
            <person name="Chiriac C."/>
            <person name="Salcher M."/>
            <person name="Ghai R."/>
            <person name="Kavagutti S V."/>
        </authorList>
    </citation>
    <scope>NUCLEOTIDE SEQUENCE</scope>
</reference>
<feature type="transmembrane region" description="Helical" evidence="1">
    <location>
        <begin position="15"/>
        <end position="35"/>
    </location>
</feature>